<dbReference type="AlphaFoldDB" id="A0A8C9U0S5"/>
<keyword evidence="2" id="KW-0812">Transmembrane</keyword>
<evidence type="ECO:0000256" key="3">
    <source>
        <dbReference type="ARBA" id="ARBA00022989"/>
    </source>
</evidence>
<evidence type="ECO:0000256" key="1">
    <source>
        <dbReference type="ARBA" id="ARBA00004141"/>
    </source>
</evidence>
<proteinExistence type="predicted"/>
<evidence type="ECO:0000256" key="2">
    <source>
        <dbReference type="ARBA" id="ARBA00022692"/>
    </source>
</evidence>
<dbReference type="Gene3D" id="1.20.1080.10">
    <property type="entry name" value="Glycerol uptake facilitator protein"/>
    <property type="match status" value="1"/>
</dbReference>
<dbReference type="GO" id="GO:0005737">
    <property type="term" value="C:cytoplasm"/>
    <property type="evidence" value="ECO:0007669"/>
    <property type="project" value="TreeGrafter"/>
</dbReference>
<keyword evidence="3" id="KW-1133">Transmembrane helix</keyword>
<keyword evidence="4" id="KW-0472">Membrane</keyword>
<keyword evidence="5" id="KW-0732">Signal</keyword>
<dbReference type="Proteomes" id="UP000694397">
    <property type="component" value="Chromosome 10"/>
</dbReference>
<dbReference type="PANTHER" id="PTHR21191">
    <property type="entry name" value="AQUAPORIN"/>
    <property type="match status" value="1"/>
</dbReference>
<gene>
    <name evidence="6" type="primary">AQP11</name>
    <name evidence="6" type="synonym">aqp11</name>
</gene>
<comment type="subcellular location">
    <subcellularLocation>
        <location evidence="1">Membrane</location>
        <topology evidence="1">Multi-pass membrane protein</topology>
    </subcellularLocation>
</comment>
<reference evidence="6 7" key="1">
    <citation type="submission" date="2019-04" db="EMBL/GenBank/DDBJ databases">
        <authorList>
            <consortium name="Wellcome Sanger Institute Data Sharing"/>
        </authorList>
    </citation>
    <scope>NUCLEOTIDE SEQUENCE [LARGE SCALE GENOMIC DNA]</scope>
</reference>
<name>A0A8C9U0S5_SCLFO</name>
<dbReference type="GO" id="GO:0016020">
    <property type="term" value="C:membrane"/>
    <property type="evidence" value="ECO:0007669"/>
    <property type="project" value="UniProtKB-SubCell"/>
</dbReference>
<dbReference type="InterPro" id="IPR023266">
    <property type="entry name" value="Aquaporin_11"/>
</dbReference>
<dbReference type="Ensembl" id="ENSSFOT00015053178.1">
    <property type="protein sequence ID" value="ENSSFOP00015059667.1"/>
    <property type="gene ID" value="ENSSFOG00015032092.1"/>
</dbReference>
<dbReference type="OrthoDB" id="9894770at2759"/>
<evidence type="ECO:0000256" key="4">
    <source>
        <dbReference type="ARBA" id="ARBA00023136"/>
    </source>
</evidence>
<sequence>MGDLSVSLALLGVVVLLCELLRAATTRLFGGTRIGEYVAESVSTFQLCACTHELKLLGDAGRVAPRVALTLTYLAAAVHGATFRGAAGNPCGALARTCHGSLPGAAARVTCQFAAAAAARSALPFVWALGLSDLHRGHALLGFGCVSPVGSALLRGAAVELGCAFTMQTALAHLQAVEERYRIHATALLVTVLVYAGGSVTGAVFNPALAFSVLFSCSGNTFLELCFVYWLGPLLGERRLGFGAPGSSGVTPDPTSHCSGAPCRKEAGLDLWPCVHRHGRLAAALGRGCTAAFGDKGPRPRAAPQEPVTFAEARRCRQQECCCAAKMYARLW</sequence>
<keyword evidence="7" id="KW-1185">Reference proteome</keyword>
<dbReference type="GeneTree" id="ENSGT00530000063816"/>
<dbReference type="InterPro" id="IPR051883">
    <property type="entry name" value="AQP11/12_channel"/>
</dbReference>
<dbReference type="PRINTS" id="PR02024">
    <property type="entry name" value="AQUAPORIN11"/>
</dbReference>
<dbReference type="GO" id="GO:0015267">
    <property type="term" value="F:channel activity"/>
    <property type="evidence" value="ECO:0007669"/>
    <property type="project" value="TreeGrafter"/>
</dbReference>
<dbReference type="PANTHER" id="PTHR21191:SF7">
    <property type="entry name" value="AQUAPORIN-11"/>
    <property type="match status" value="1"/>
</dbReference>
<protein>
    <submittedName>
        <fullName evidence="6">Aquaporin 11</fullName>
    </submittedName>
</protein>
<dbReference type="InterPro" id="IPR023271">
    <property type="entry name" value="Aquaporin-like"/>
</dbReference>
<reference evidence="6" key="3">
    <citation type="submission" date="2025-09" db="UniProtKB">
        <authorList>
            <consortium name="Ensembl"/>
        </authorList>
    </citation>
    <scope>IDENTIFICATION</scope>
</reference>
<reference evidence="6" key="2">
    <citation type="submission" date="2025-08" db="UniProtKB">
        <authorList>
            <consortium name="Ensembl"/>
        </authorList>
    </citation>
    <scope>IDENTIFICATION</scope>
</reference>
<dbReference type="SUPFAM" id="SSF81338">
    <property type="entry name" value="Aquaporin-like"/>
    <property type="match status" value="1"/>
</dbReference>
<evidence type="ECO:0000256" key="5">
    <source>
        <dbReference type="SAM" id="SignalP"/>
    </source>
</evidence>
<feature type="chain" id="PRO_5034051544" evidence="5">
    <location>
        <begin position="24"/>
        <end position="332"/>
    </location>
</feature>
<feature type="signal peptide" evidence="5">
    <location>
        <begin position="1"/>
        <end position="23"/>
    </location>
</feature>
<organism evidence="6 7">
    <name type="scientific">Scleropages formosus</name>
    <name type="common">Asian bonytongue</name>
    <name type="synonym">Osteoglossum formosum</name>
    <dbReference type="NCBI Taxonomy" id="113540"/>
    <lineage>
        <taxon>Eukaryota</taxon>
        <taxon>Metazoa</taxon>
        <taxon>Chordata</taxon>
        <taxon>Craniata</taxon>
        <taxon>Vertebrata</taxon>
        <taxon>Euteleostomi</taxon>
        <taxon>Actinopterygii</taxon>
        <taxon>Neopterygii</taxon>
        <taxon>Teleostei</taxon>
        <taxon>Osteoglossocephala</taxon>
        <taxon>Osteoglossomorpha</taxon>
        <taxon>Osteoglossiformes</taxon>
        <taxon>Osteoglossidae</taxon>
        <taxon>Scleropages</taxon>
    </lineage>
</organism>
<evidence type="ECO:0000313" key="6">
    <source>
        <dbReference type="Ensembl" id="ENSSFOP00015059667.1"/>
    </source>
</evidence>
<accession>A0A8C9U0S5</accession>
<evidence type="ECO:0000313" key="7">
    <source>
        <dbReference type="Proteomes" id="UP000694397"/>
    </source>
</evidence>